<dbReference type="OMA" id="MSTHHRS"/>
<evidence type="ECO:0000256" key="3">
    <source>
        <dbReference type="ARBA" id="ARBA00023242"/>
    </source>
</evidence>
<dbReference type="GO" id="GO:0030688">
    <property type="term" value="C:preribosome, small subunit precursor"/>
    <property type="evidence" value="ECO:0007669"/>
    <property type="project" value="TreeGrafter"/>
</dbReference>
<dbReference type="Pfam" id="PF04950">
    <property type="entry name" value="RIBIOP_C"/>
    <property type="match status" value="1"/>
</dbReference>
<dbReference type="InterPro" id="IPR030387">
    <property type="entry name" value="G_Bms1/Tsr1_dom"/>
</dbReference>
<proteinExistence type="inferred from homology"/>
<dbReference type="GO" id="GO:0000479">
    <property type="term" value="P:endonucleolytic cleavage of tricistronic rRNA transcript (SSU-rRNA, 5.8S rRNA, LSU-rRNA)"/>
    <property type="evidence" value="ECO:0007669"/>
    <property type="project" value="TreeGrafter"/>
</dbReference>
<dbReference type="SMART" id="SM01362">
    <property type="entry name" value="DUF663"/>
    <property type="match status" value="1"/>
</dbReference>
<feature type="region of interest" description="Disordered" evidence="6">
    <location>
        <begin position="1"/>
        <end position="27"/>
    </location>
</feature>
<accession>A0A7N0URR4</accession>
<keyword evidence="3" id="KW-0539">Nucleus</keyword>
<keyword evidence="5" id="KW-0175">Coiled coil</keyword>
<evidence type="ECO:0000256" key="4">
    <source>
        <dbReference type="ARBA" id="ARBA00038288"/>
    </source>
</evidence>
<dbReference type="GO" id="GO:0000462">
    <property type="term" value="P:maturation of SSU-rRNA from tricistronic rRNA transcript (SSU-rRNA, 5.8S rRNA, LSU-rRNA)"/>
    <property type="evidence" value="ECO:0007669"/>
    <property type="project" value="TreeGrafter"/>
</dbReference>
<dbReference type="Pfam" id="PF08142">
    <property type="entry name" value="AARP2CN"/>
    <property type="match status" value="1"/>
</dbReference>
<dbReference type="PANTHER" id="PTHR12858:SF1">
    <property type="entry name" value="PRE-RRNA-PROCESSING PROTEIN TSR1 HOMOLOG"/>
    <property type="match status" value="1"/>
</dbReference>
<dbReference type="GO" id="GO:0005730">
    <property type="term" value="C:nucleolus"/>
    <property type="evidence" value="ECO:0007669"/>
    <property type="project" value="UniProtKB-SubCell"/>
</dbReference>
<name>A0A7N0URR4_KALFE</name>
<dbReference type="Proteomes" id="UP000594263">
    <property type="component" value="Unplaced"/>
</dbReference>
<feature type="compositionally biased region" description="Polar residues" evidence="6">
    <location>
        <begin position="17"/>
        <end position="27"/>
    </location>
</feature>
<protein>
    <recommendedName>
        <fullName evidence="7">Bms1-type G domain-containing protein</fullName>
    </recommendedName>
</protein>
<dbReference type="GO" id="GO:0005525">
    <property type="term" value="F:GTP binding"/>
    <property type="evidence" value="ECO:0007669"/>
    <property type="project" value="TreeGrafter"/>
</dbReference>
<evidence type="ECO:0000256" key="6">
    <source>
        <dbReference type="SAM" id="MobiDB-lite"/>
    </source>
</evidence>
<dbReference type="Pfam" id="PF22298">
    <property type="entry name" value="Tsr1_G-like"/>
    <property type="match status" value="1"/>
</dbReference>
<evidence type="ECO:0000256" key="1">
    <source>
        <dbReference type="ARBA" id="ARBA00004604"/>
    </source>
</evidence>
<comment type="subcellular location">
    <subcellularLocation>
        <location evidence="1">Nucleus</location>
        <location evidence="1">Nucleolus</location>
    </subcellularLocation>
</comment>
<keyword evidence="2" id="KW-0690">Ribosome biogenesis</keyword>
<keyword evidence="9" id="KW-1185">Reference proteome</keyword>
<dbReference type="PANTHER" id="PTHR12858">
    <property type="entry name" value="RIBOSOME BIOGENESIS PROTEIN"/>
    <property type="match status" value="1"/>
</dbReference>
<organism evidence="8 9">
    <name type="scientific">Kalanchoe fedtschenkoi</name>
    <name type="common">Lavender scallops</name>
    <name type="synonym">South American air plant</name>
    <dbReference type="NCBI Taxonomy" id="63787"/>
    <lineage>
        <taxon>Eukaryota</taxon>
        <taxon>Viridiplantae</taxon>
        <taxon>Streptophyta</taxon>
        <taxon>Embryophyta</taxon>
        <taxon>Tracheophyta</taxon>
        <taxon>Spermatophyta</taxon>
        <taxon>Magnoliopsida</taxon>
        <taxon>eudicotyledons</taxon>
        <taxon>Gunneridae</taxon>
        <taxon>Pentapetalae</taxon>
        <taxon>Saxifragales</taxon>
        <taxon>Crassulaceae</taxon>
        <taxon>Kalanchoe</taxon>
    </lineage>
</organism>
<evidence type="ECO:0000256" key="2">
    <source>
        <dbReference type="ARBA" id="ARBA00022517"/>
    </source>
</evidence>
<dbReference type="AlphaFoldDB" id="A0A7N0URR4"/>
<sequence length="793" mass="88968">MAGKRAQANKPHKSRFASKSSLNLHRTSSVAAGGCRVGKKSSVAKEAKAARIQRSKAKRDQNRAALLKERRDAACSSSANAVAPRVTVLFGLSADVNLNSLEKDIWSVLSTNGSQASYPTIASSEYKQRMTFLKAPHGDLLSCVEMAKVADLMCFVASATYVSDGSSLYIDSFGDQCLSVFRSLGLPSSVVLIRDLPSESRKRNQARTACISSLASEFPEECKFFPADTNEELRKFMWLLKEQTLKIPHWRTYRPYLMVDKIDLAADGYNAGKCTLLLTGYLRVQSLSINQPVHIAGAGDFQLSKIEIFNDLCPSNERKPHDLMDADSRQGLEIIKSLIPGMLKQELPLCENGPDPLSGEQTRSMEAEMAEAAQKHKKCKRLKRKIVPPGTSEYQAAWYLDESDSANDSGVDDSMVLDEDASPFYKSSADTGLVDGQASFNLRDDDGETEADSMMMEGEYLTREQLQEDIQRIKEAHAEDEKYPDEVETPLDRRATERFKNYKALSRNGDWKAVEPLPDDYPEFPDSDNYRRIRKHVLAKAPDQENGDDVAAANSYIRLHVMDVPVSIATKLCLNAKRMPLIASGLLHHESKMSVLHFSIKKHDSYSDPIKSKEQLIFHVGFRQFLARPIFSSDNIRSDKHKMERFIHPGRFSIASIYAPASFPPLPLVVFKEIGGSESPVVAAAGSLKSIDRERIVLKRIILTGYPQRVSKLKCTVRYMFHNPEDVRHFQKQEVELWTKCGRRGRIKEPVGTHGTMKCILNGVLQQKDTVCMSLFKRVYPKWPEQLFPLQNA</sequence>
<dbReference type="SMART" id="SM00785">
    <property type="entry name" value="AARP2CN"/>
    <property type="match status" value="1"/>
</dbReference>
<dbReference type="GO" id="GO:0034511">
    <property type="term" value="F:U3 snoRNA binding"/>
    <property type="evidence" value="ECO:0007669"/>
    <property type="project" value="TreeGrafter"/>
</dbReference>
<dbReference type="InterPro" id="IPR039761">
    <property type="entry name" value="Bms1/Tsr1"/>
</dbReference>
<evidence type="ECO:0000313" key="8">
    <source>
        <dbReference type="EnsemblPlants" id="Kaladp0081s0295.1.v1.1"/>
    </source>
</evidence>
<comment type="similarity">
    <text evidence="4">Belongs to the TRAFAC class translation factor GTPase superfamily. Bms1-like GTPase family. TSR1 subfamily.</text>
</comment>
<dbReference type="GO" id="GO:0003924">
    <property type="term" value="F:GTPase activity"/>
    <property type="evidence" value="ECO:0007669"/>
    <property type="project" value="TreeGrafter"/>
</dbReference>
<dbReference type="InterPro" id="IPR012948">
    <property type="entry name" value="AARP2CN"/>
</dbReference>
<dbReference type="InterPro" id="IPR007034">
    <property type="entry name" value="BMS1_TSR1_C"/>
</dbReference>
<feature type="coiled-coil region" evidence="5">
    <location>
        <begin position="456"/>
        <end position="483"/>
    </location>
</feature>
<reference evidence="8" key="1">
    <citation type="submission" date="2021-01" db="UniProtKB">
        <authorList>
            <consortium name="EnsemblPlants"/>
        </authorList>
    </citation>
    <scope>IDENTIFICATION</scope>
</reference>
<feature type="domain" description="Bms1-type G" evidence="7">
    <location>
        <begin position="83"/>
        <end position="246"/>
    </location>
</feature>
<evidence type="ECO:0000313" key="9">
    <source>
        <dbReference type="Proteomes" id="UP000594263"/>
    </source>
</evidence>
<evidence type="ECO:0000256" key="5">
    <source>
        <dbReference type="SAM" id="Coils"/>
    </source>
</evidence>
<evidence type="ECO:0000259" key="7">
    <source>
        <dbReference type="PROSITE" id="PS51714"/>
    </source>
</evidence>
<dbReference type="PROSITE" id="PS51714">
    <property type="entry name" value="G_BMS1"/>
    <property type="match status" value="1"/>
</dbReference>
<dbReference type="Gramene" id="Kaladp0081s0295.1.v1.1">
    <property type="protein sequence ID" value="Kaladp0081s0295.1.v1.1"/>
    <property type="gene ID" value="Kaladp0081s0295.v1.1"/>
</dbReference>
<dbReference type="EnsemblPlants" id="Kaladp0081s0295.1.v1.1">
    <property type="protein sequence ID" value="Kaladp0081s0295.1.v1.1"/>
    <property type="gene ID" value="Kaladp0081s0295.v1.1"/>
</dbReference>